<accession>A0A7I7UVX1</accession>
<reference evidence="2 3" key="1">
    <citation type="journal article" date="2019" name="Emerg. Microbes Infect.">
        <title>Comprehensive subspecies identification of 175 nontuberculous mycobacteria species based on 7547 genomic profiles.</title>
        <authorList>
            <person name="Matsumoto Y."/>
            <person name="Kinjo T."/>
            <person name="Motooka D."/>
            <person name="Nabeya D."/>
            <person name="Jung N."/>
            <person name="Uechi K."/>
            <person name="Horii T."/>
            <person name="Iida T."/>
            <person name="Fujita J."/>
            <person name="Nakamura S."/>
        </authorList>
    </citation>
    <scope>NUCLEOTIDE SEQUENCE [LARGE SCALE GENOMIC DNA]</scope>
    <source>
        <strain evidence="2 3">JCM 6370</strain>
    </source>
</reference>
<dbReference type="RefSeq" id="WP_163905581.1">
    <property type="nucleotide sequence ID" value="NZ_AP022599.1"/>
</dbReference>
<keyword evidence="3" id="KW-1185">Reference proteome</keyword>
<dbReference type="AlphaFoldDB" id="A0A7I7UVX1"/>
<sequence>MTTSTGGRRRAQKSMTSPSTTGGPAADDNYDPEVEQLARLADPAAVARRGLATVGVAALMPRGGAS</sequence>
<dbReference type="EMBL" id="AP022599">
    <property type="protein sequence ID" value="BBY84176.1"/>
    <property type="molecule type" value="Genomic_DNA"/>
</dbReference>
<name>A0A7I7UVX1_MYCPV</name>
<evidence type="ECO:0000313" key="3">
    <source>
        <dbReference type="Proteomes" id="UP000467252"/>
    </source>
</evidence>
<evidence type="ECO:0000313" key="2">
    <source>
        <dbReference type="EMBL" id="BBY84176.1"/>
    </source>
</evidence>
<dbReference type="Proteomes" id="UP000467252">
    <property type="component" value="Chromosome"/>
</dbReference>
<proteinExistence type="predicted"/>
<protein>
    <submittedName>
        <fullName evidence="2">Uncharacterized protein</fullName>
    </submittedName>
</protein>
<gene>
    <name evidence="2" type="ORF">MPUL_53340</name>
</gene>
<feature type="compositionally biased region" description="Polar residues" evidence="1">
    <location>
        <begin position="13"/>
        <end position="22"/>
    </location>
</feature>
<organism evidence="2 3">
    <name type="scientific">Mycolicibacterium pulveris</name>
    <name type="common">Mycobacterium pulveris</name>
    <dbReference type="NCBI Taxonomy" id="36813"/>
    <lineage>
        <taxon>Bacteria</taxon>
        <taxon>Bacillati</taxon>
        <taxon>Actinomycetota</taxon>
        <taxon>Actinomycetes</taxon>
        <taxon>Mycobacteriales</taxon>
        <taxon>Mycobacteriaceae</taxon>
        <taxon>Mycolicibacterium</taxon>
    </lineage>
</organism>
<evidence type="ECO:0000256" key="1">
    <source>
        <dbReference type="SAM" id="MobiDB-lite"/>
    </source>
</evidence>
<feature type="region of interest" description="Disordered" evidence="1">
    <location>
        <begin position="1"/>
        <end position="33"/>
    </location>
</feature>